<dbReference type="InterPro" id="IPR011006">
    <property type="entry name" value="CheY-like_superfamily"/>
</dbReference>
<gene>
    <name evidence="4" type="ORF">SAMN05421636_106183</name>
</gene>
<dbReference type="SMART" id="SM00448">
    <property type="entry name" value="REC"/>
    <property type="match status" value="1"/>
</dbReference>
<evidence type="ECO:0000256" key="1">
    <source>
        <dbReference type="ARBA" id="ARBA00022553"/>
    </source>
</evidence>
<evidence type="ECO:0000259" key="3">
    <source>
        <dbReference type="PROSITE" id="PS50110"/>
    </source>
</evidence>
<evidence type="ECO:0000256" key="2">
    <source>
        <dbReference type="PROSITE-ProRule" id="PRU00169"/>
    </source>
</evidence>
<dbReference type="OrthoDB" id="2962330at2"/>
<dbReference type="Pfam" id="PF00072">
    <property type="entry name" value="Response_reg"/>
    <property type="match status" value="1"/>
</dbReference>
<proteinExistence type="predicted"/>
<dbReference type="InterPro" id="IPR001789">
    <property type="entry name" value="Sig_transdc_resp-reg_receiver"/>
</dbReference>
<dbReference type="SUPFAM" id="SSF52172">
    <property type="entry name" value="CheY-like"/>
    <property type="match status" value="1"/>
</dbReference>
<sequence length="128" mass="14168">MPKKILIVEDNFIIQMFLEEILSGIGHEVLDSTDNGDDAIALIKEHSPDVILLDIGLSGGWNGIELAGIINEKHHIPFVFLTGNSDYATLENAKSEGPLHIINKPIDEDKLKAEFEIIVKKLDSLKII</sequence>
<dbReference type="Gene3D" id="3.40.50.2300">
    <property type="match status" value="1"/>
</dbReference>
<dbReference type="GO" id="GO:0000160">
    <property type="term" value="P:phosphorelay signal transduction system"/>
    <property type="evidence" value="ECO:0007669"/>
    <property type="project" value="InterPro"/>
</dbReference>
<dbReference type="RefSeq" id="WP_091869322.1">
    <property type="nucleotide sequence ID" value="NZ_FNAO01000006.1"/>
</dbReference>
<organism evidence="4 5">
    <name type="scientific">Pricia antarctica</name>
    <dbReference type="NCBI Taxonomy" id="641691"/>
    <lineage>
        <taxon>Bacteria</taxon>
        <taxon>Pseudomonadati</taxon>
        <taxon>Bacteroidota</taxon>
        <taxon>Flavobacteriia</taxon>
        <taxon>Flavobacteriales</taxon>
        <taxon>Flavobacteriaceae</taxon>
        <taxon>Pricia</taxon>
    </lineage>
</organism>
<reference evidence="4 5" key="1">
    <citation type="submission" date="2016-10" db="EMBL/GenBank/DDBJ databases">
        <authorList>
            <person name="de Groot N.N."/>
        </authorList>
    </citation>
    <scope>NUCLEOTIDE SEQUENCE [LARGE SCALE GENOMIC DNA]</scope>
    <source>
        <strain evidence="4 5">DSM 23421</strain>
    </source>
</reference>
<protein>
    <submittedName>
        <fullName evidence="4">Response regulator receiver domain-containing protein</fullName>
    </submittedName>
</protein>
<dbReference type="PANTHER" id="PTHR44591:SF3">
    <property type="entry name" value="RESPONSE REGULATORY DOMAIN-CONTAINING PROTEIN"/>
    <property type="match status" value="1"/>
</dbReference>
<name>A0A1G7EGV6_9FLAO</name>
<dbReference type="Proteomes" id="UP000199109">
    <property type="component" value="Unassembled WGS sequence"/>
</dbReference>
<dbReference type="InterPro" id="IPR050595">
    <property type="entry name" value="Bact_response_regulator"/>
</dbReference>
<dbReference type="PANTHER" id="PTHR44591">
    <property type="entry name" value="STRESS RESPONSE REGULATOR PROTEIN 1"/>
    <property type="match status" value="1"/>
</dbReference>
<dbReference type="STRING" id="641691.SAMN05421636_106183"/>
<feature type="domain" description="Response regulatory" evidence="3">
    <location>
        <begin position="4"/>
        <end position="119"/>
    </location>
</feature>
<dbReference type="EMBL" id="FNAO01000006">
    <property type="protein sequence ID" value="SDE62882.1"/>
    <property type="molecule type" value="Genomic_DNA"/>
</dbReference>
<dbReference type="CDD" id="cd17534">
    <property type="entry name" value="REC_DC-like"/>
    <property type="match status" value="1"/>
</dbReference>
<dbReference type="AlphaFoldDB" id="A0A1G7EGV6"/>
<accession>A0A1G7EGV6</accession>
<evidence type="ECO:0000313" key="4">
    <source>
        <dbReference type="EMBL" id="SDE62882.1"/>
    </source>
</evidence>
<evidence type="ECO:0000313" key="5">
    <source>
        <dbReference type="Proteomes" id="UP000199109"/>
    </source>
</evidence>
<keyword evidence="1 2" id="KW-0597">Phosphoprotein</keyword>
<dbReference type="PROSITE" id="PS50110">
    <property type="entry name" value="RESPONSE_REGULATORY"/>
    <property type="match status" value="1"/>
</dbReference>
<feature type="modified residue" description="4-aspartylphosphate" evidence="2">
    <location>
        <position position="54"/>
    </location>
</feature>
<keyword evidence="5" id="KW-1185">Reference proteome</keyword>